<evidence type="ECO:0000313" key="3">
    <source>
        <dbReference type="Proteomes" id="UP000316778"/>
    </source>
</evidence>
<comment type="caution">
    <text evidence="2">The sequence shown here is derived from an EMBL/GenBank/DDBJ whole genome shotgun (WGS) entry which is preliminary data.</text>
</comment>
<protein>
    <submittedName>
        <fullName evidence="2">Uncharacterized protein</fullName>
    </submittedName>
</protein>
<dbReference type="EMBL" id="VLLG01000003">
    <property type="protein sequence ID" value="TWI89272.1"/>
    <property type="molecule type" value="Genomic_DNA"/>
</dbReference>
<sequence>MENRTEGLLVKMPISVSPNNVTMNGDTANENPPESTEQKKRKRKRYRPIMPSILYNIYTLAESFPNKFRDRVCAECSWSIPTFYRKMRMLDKVSIKDKTKRVPSISNAEKERIIHIFDEVHAETRAQYDEYRQLPNKLAS</sequence>
<dbReference type="RefSeq" id="WP_145715482.1">
    <property type="nucleotide sequence ID" value="NZ_BAAAFY010000001.1"/>
</dbReference>
<dbReference type="AlphaFoldDB" id="A0A562T704"/>
<evidence type="ECO:0000313" key="2">
    <source>
        <dbReference type="EMBL" id="TWI89272.1"/>
    </source>
</evidence>
<feature type="compositionally biased region" description="Polar residues" evidence="1">
    <location>
        <begin position="16"/>
        <end position="35"/>
    </location>
</feature>
<feature type="region of interest" description="Disordered" evidence="1">
    <location>
        <begin position="16"/>
        <end position="45"/>
    </location>
</feature>
<organism evidence="2 3">
    <name type="scientific">Chitinophaga japonensis</name>
    <name type="common">Flexibacter japonensis</name>
    <dbReference type="NCBI Taxonomy" id="104662"/>
    <lineage>
        <taxon>Bacteria</taxon>
        <taxon>Pseudomonadati</taxon>
        <taxon>Bacteroidota</taxon>
        <taxon>Chitinophagia</taxon>
        <taxon>Chitinophagales</taxon>
        <taxon>Chitinophagaceae</taxon>
        <taxon>Chitinophaga</taxon>
    </lineage>
</organism>
<dbReference type="OrthoDB" id="672834at2"/>
<name>A0A562T704_CHIJA</name>
<reference evidence="2 3" key="1">
    <citation type="journal article" date="2013" name="Stand. Genomic Sci.">
        <title>Genomic Encyclopedia of Type Strains, Phase I: The one thousand microbial genomes (KMG-I) project.</title>
        <authorList>
            <person name="Kyrpides N.C."/>
            <person name="Woyke T."/>
            <person name="Eisen J.A."/>
            <person name="Garrity G."/>
            <person name="Lilburn T.G."/>
            <person name="Beck B.J."/>
            <person name="Whitman W.B."/>
            <person name="Hugenholtz P."/>
            <person name="Klenk H.P."/>
        </authorList>
    </citation>
    <scope>NUCLEOTIDE SEQUENCE [LARGE SCALE GENOMIC DNA]</scope>
    <source>
        <strain evidence="2 3">DSM 13484</strain>
    </source>
</reference>
<gene>
    <name evidence="2" type="ORF">LX66_3367</name>
</gene>
<proteinExistence type="predicted"/>
<dbReference type="Proteomes" id="UP000316778">
    <property type="component" value="Unassembled WGS sequence"/>
</dbReference>
<evidence type="ECO:0000256" key="1">
    <source>
        <dbReference type="SAM" id="MobiDB-lite"/>
    </source>
</evidence>
<accession>A0A562T704</accession>
<keyword evidence="3" id="KW-1185">Reference proteome</keyword>